<sequence>MMSTQIYVTKKSVQVAKDQKSKTRSKDYIKSLQNKHYTFNVLIAIGIIAIGKLIAISLLLSWHPITSVEIGILIGMCGLSMLDMSIGVDNYYSIPVKQSDKS</sequence>
<keyword evidence="1" id="KW-0472">Membrane</keyword>
<feature type="transmembrane region" description="Helical" evidence="1">
    <location>
        <begin position="37"/>
        <end position="60"/>
    </location>
</feature>
<accession>A0A3Q8LYM4</accession>
<evidence type="ECO:0000256" key="1">
    <source>
        <dbReference type="SAM" id="Phobius"/>
    </source>
</evidence>
<dbReference type="AlphaFoldDB" id="A0A3Q8LYM4"/>
<reference evidence="2" key="1">
    <citation type="journal article" date="2018" name="ACS Chem. Biol.">
        <title>Ketoreductase domain dysfunction expands chemodiversity: malyngamide biosynthesis in the cyanobacterium Okeania hirsuta.</title>
        <authorList>
            <person name="Moss N.A."/>
            <person name="Leao T."/>
            <person name="Rankin M."/>
            <person name="McCullough T.M."/>
            <person name="Qu P."/>
            <person name="Korobeynikov A."/>
            <person name="Smith J.L."/>
            <person name="Gerwick L."/>
            <person name="Gerwick W.H."/>
        </authorList>
    </citation>
    <scope>NUCLEOTIDE SEQUENCE</scope>
    <source>
        <strain evidence="2">PAB-10-Feb-10-1</strain>
    </source>
</reference>
<proteinExistence type="predicted"/>
<name>A0A3Q8LYM4_9CYAN</name>
<protein>
    <submittedName>
        <fullName evidence="2">MgcF</fullName>
    </submittedName>
</protein>
<feature type="transmembrane region" description="Helical" evidence="1">
    <location>
        <begin position="72"/>
        <end position="92"/>
    </location>
</feature>
<keyword evidence="1" id="KW-0812">Transmembrane</keyword>
<organism evidence="2">
    <name type="scientific">Okeania hirsuta</name>
    <dbReference type="NCBI Taxonomy" id="1458930"/>
    <lineage>
        <taxon>Bacteria</taxon>
        <taxon>Bacillati</taxon>
        <taxon>Cyanobacteriota</taxon>
        <taxon>Cyanophyceae</taxon>
        <taxon>Oscillatoriophycideae</taxon>
        <taxon>Oscillatoriales</taxon>
        <taxon>Microcoleaceae</taxon>
        <taxon>Okeania</taxon>
    </lineage>
</organism>
<dbReference type="EMBL" id="MK142792">
    <property type="protein sequence ID" value="AZH23813.1"/>
    <property type="molecule type" value="Genomic_DNA"/>
</dbReference>
<evidence type="ECO:0000313" key="2">
    <source>
        <dbReference type="EMBL" id="AZH23813.1"/>
    </source>
</evidence>
<keyword evidence="1" id="KW-1133">Transmembrane helix</keyword>